<gene>
    <name evidence="2" type="ORF">PCOR1329_LOCUS21453</name>
</gene>
<dbReference type="EMBL" id="CAUYUJ010007069">
    <property type="protein sequence ID" value="CAK0819462.1"/>
    <property type="molecule type" value="Genomic_DNA"/>
</dbReference>
<reference evidence="2" key="1">
    <citation type="submission" date="2023-10" db="EMBL/GenBank/DDBJ databases">
        <authorList>
            <person name="Chen Y."/>
            <person name="Shah S."/>
            <person name="Dougan E. K."/>
            <person name="Thang M."/>
            <person name="Chan C."/>
        </authorList>
    </citation>
    <scope>NUCLEOTIDE SEQUENCE [LARGE SCALE GENOMIC DNA]</scope>
</reference>
<feature type="region of interest" description="Disordered" evidence="1">
    <location>
        <begin position="148"/>
        <end position="171"/>
    </location>
</feature>
<evidence type="ECO:0000313" key="3">
    <source>
        <dbReference type="Proteomes" id="UP001189429"/>
    </source>
</evidence>
<keyword evidence="3" id="KW-1185">Reference proteome</keyword>
<name>A0ABN9RK03_9DINO</name>
<feature type="region of interest" description="Disordered" evidence="1">
    <location>
        <begin position="626"/>
        <end position="741"/>
    </location>
</feature>
<feature type="compositionally biased region" description="Low complexity" evidence="1">
    <location>
        <begin position="690"/>
        <end position="718"/>
    </location>
</feature>
<comment type="caution">
    <text evidence="2">The sequence shown here is derived from an EMBL/GenBank/DDBJ whole genome shotgun (WGS) entry which is preliminary data.</text>
</comment>
<feature type="compositionally biased region" description="Low complexity" evidence="1">
    <location>
        <begin position="270"/>
        <end position="298"/>
    </location>
</feature>
<feature type="compositionally biased region" description="Basic and acidic residues" evidence="1">
    <location>
        <begin position="659"/>
        <end position="669"/>
    </location>
</feature>
<feature type="non-terminal residue" evidence="2">
    <location>
        <position position="899"/>
    </location>
</feature>
<sequence>EGRCAQGSFLARAPGGLRLPPPRRFLFTYAAVFYLLGYELLWATAAGGEATGAKITASRTEESESVAPQRALDLAFICLREALQRPGAAPVAAGPPGAPAQLSAARPRLAARTDPKRPAKVAKVRTARELLQLKPGADRSAMERQFRRLATPHRPDRARHRPLSASDRADASPLWPRFCDAKSLLLGAIGQLVQRKRFALSAPVVRALLVRPRARLGSTSKWRDAPLAPGDGARVPHTFSDRAPRRQSDSQDAPPVASPRGSRRAPPPRGARASTRSAGPAARVAAAPPPRGSGSDPACDLASGARDPPAVTGSASSGSLPVMLGTSEETGEGAGELAKRMQTLLAELERRKDAMRIARSRLADCVREAASAGFPEAAACSPSPVAAPTALAEVDSAAEAEARVGTGLHSEAEPARHRDESATLAWAPGGLRLPPPRRFLFTYAAVFYLLGYELLWATAAGSFALAFGTPAPFRVGAAVTDACRAHRATAEQSQSRLADSRQLPAPQRALDLAFICQREALQRPGAAPVAAGPPGAPAQLSAARPRLAARTDPKRPAKVAKVRTARELLQLKPGADRSAMERQFRRLATPHRPDRARHRPLSASDRADASPLWSRFCDAKSLLLGAPGAPSSSARLGSTSKWRDAPLAPGDGARVPHTFSDRAPRRQSDSQDAPPVASPRGSRRAPPPRGARASTRSAGPAARFAAAPPPRGSGSDPACDLASGARDPPTVTGSASSGSLPVGAFSARGARSLGPAAAPRAALLSVDSPVDSADLPQPSGAAHEKGSDALVMLGTGEETGESAGELAKRMQTLLAELERRKDAMRIARSRLADCVREAASAGFPEAAAYSPSPVAAPTALAEVDSAAEAEARVGTGLHSEAGLRRCYGHLAVQMASLDE</sequence>
<feature type="non-terminal residue" evidence="2">
    <location>
        <position position="1"/>
    </location>
</feature>
<accession>A0ABN9RK03</accession>
<organism evidence="2 3">
    <name type="scientific">Prorocentrum cordatum</name>
    <dbReference type="NCBI Taxonomy" id="2364126"/>
    <lineage>
        <taxon>Eukaryota</taxon>
        <taxon>Sar</taxon>
        <taxon>Alveolata</taxon>
        <taxon>Dinophyceae</taxon>
        <taxon>Prorocentrales</taxon>
        <taxon>Prorocentraceae</taxon>
        <taxon>Prorocentrum</taxon>
    </lineage>
</organism>
<feature type="region of interest" description="Disordered" evidence="1">
    <location>
        <begin position="221"/>
        <end position="335"/>
    </location>
</feature>
<feature type="compositionally biased region" description="Basic and acidic residues" evidence="1">
    <location>
        <begin position="239"/>
        <end position="249"/>
    </location>
</feature>
<evidence type="ECO:0000256" key="1">
    <source>
        <dbReference type="SAM" id="MobiDB-lite"/>
    </source>
</evidence>
<protein>
    <submittedName>
        <fullName evidence="2">Uncharacterized protein</fullName>
    </submittedName>
</protein>
<dbReference type="Proteomes" id="UP001189429">
    <property type="component" value="Unassembled WGS sequence"/>
</dbReference>
<feature type="region of interest" description="Disordered" evidence="1">
    <location>
        <begin position="585"/>
        <end position="608"/>
    </location>
</feature>
<proteinExistence type="predicted"/>
<evidence type="ECO:0000313" key="2">
    <source>
        <dbReference type="EMBL" id="CAK0819462.1"/>
    </source>
</evidence>
<feature type="compositionally biased region" description="Polar residues" evidence="1">
    <location>
        <begin position="630"/>
        <end position="640"/>
    </location>
</feature>